<evidence type="ECO:0000313" key="3">
    <source>
        <dbReference type="Proteomes" id="UP001519343"/>
    </source>
</evidence>
<dbReference type="InterPro" id="IPR006073">
    <property type="entry name" value="GTP-bd"/>
</dbReference>
<dbReference type="InterPro" id="IPR048422">
    <property type="entry name" value="NOA1/YqeH-like_C"/>
</dbReference>
<sequence length="372" mass="41363">MDRVTEARQCAGCGVPLQSEDKQKIGYVPTSTMEKENPICQRCFKIKHYNEVAQVAMDDEDFIRILNGIAGTKALVVNVVDIFDFNGSWLKGLHRFVGNNPVLLVGNKLDLLPKAINPNRLVNWMKYQSKQLGLRPVDVVLCSASKGMGMERFIQALGEHRNRQDVYVVGATNVGKSTLINRILKEYGESEVELTTSRFPGTTLDMIEIPIDKQTSLYDTPGIINRDQIVHMVTAEDLKLISPEKTVNPKIFQLNDQQTLFLGGMARIDFVKGDRQSFVVYASNRITIHRTKLEKAEELYTSHVGTDLLSPPTGENVKMLPPMRKRSFKIESGSKKDIVISGLGWITVGGAGALVDVYAPDGVSVTIREALI</sequence>
<name>A0ABS4GJP9_9BACL</name>
<dbReference type="PANTHER" id="PTHR46434">
    <property type="entry name" value="GENETIC INTERACTOR OF PROHIBITINS 3, MITOCHONDRIAL"/>
    <property type="match status" value="1"/>
</dbReference>
<gene>
    <name evidence="2" type="ORF">J2Z37_000467</name>
</gene>
<evidence type="ECO:0000259" key="1">
    <source>
        <dbReference type="PROSITE" id="PS51721"/>
    </source>
</evidence>
<dbReference type="InterPro" id="IPR019988">
    <property type="entry name" value="GTP-bd_ribosome_bgen_YqeH"/>
</dbReference>
<feature type="domain" description="CP-type G" evidence="1">
    <location>
        <begin position="59"/>
        <end position="226"/>
    </location>
</feature>
<dbReference type="PROSITE" id="PS51721">
    <property type="entry name" value="G_CP"/>
    <property type="match status" value="1"/>
</dbReference>
<proteinExistence type="predicted"/>
<dbReference type="CDD" id="cd01855">
    <property type="entry name" value="YqeH"/>
    <property type="match status" value="1"/>
</dbReference>
<dbReference type="InterPro" id="IPR030378">
    <property type="entry name" value="G_CP_dom"/>
</dbReference>
<accession>A0ABS4GJP9</accession>
<keyword evidence="3" id="KW-1185">Reference proteome</keyword>
<comment type="caution">
    <text evidence="2">The sequence shown here is derived from an EMBL/GenBank/DDBJ whole genome shotgun (WGS) entry which is preliminary data.</text>
</comment>
<protein>
    <submittedName>
        <fullName evidence="2">Ribosome biogenesis GTPase YqeH</fullName>
    </submittedName>
</protein>
<dbReference type="SUPFAM" id="SSF52540">
    <property type="entry name" value="P-loop containing nucleoside triphosphate hydrolases"/>
    <property type="match status" value="1"/>
</dbReference>
<dbReference type="PANTHER" id="PTHR46434:SF1">
    <property type="entry name" value="GENETIC INTERACTOR OF PROHIBITINS 3, MITOCHONDRIAL"/>
    <property type="match status" value="1"/>
</dbReference>
<dbReference type="Proteomes" id="UP001519343">
    <property type="component" value="Unassembled WGS sequence"/>
</dbReference>
<dbReference type="Gene3D" id="3.40.50.300">
    <property type="entry name" value="P-loop containing nucleotide triphosphate hydrolases"/>
    <property type="match status" value="1"/>
</dbReference>
<reference evidence="2 3" key="1">
    <citation type="submission" date="2021-03" db="EMBL/GenBank/DDBJ databases">
        <title>Genomic Encyclopedia of Type Strains, Phase IV (KMG-IV): sequencing the most valuable type-strain genomes for metagenomic binning, comparative biology and taxonomic classification.</title>
        <authorList>
            <person name="Goeker M."/>
        </authorList>
    </citation>
    <scope>NUCLEOTIDE SEQUENCE [LARGE SCALE GENOMIC DNA]</scope>
    <source>
        <strain evidence="2 3">DSM 24738</strain>
    </source>
</reference>
<organism evidence="2 3">
    <name type="scientific">Ammoniphilus resinae</name>
    <dbReference type="NCBI Taxonomy" id="861532"/>
    <lineage>
        <taxon>Bacteria</taxon>
        <taxon>Bacillati</taxon>
        <taxon>Bacillota</taxon>
        <taxon>Bacilli</taxon>
        <taxon>Bacillales</taxon>
        <taxon>Paenibacillaceae</taxon>
        <taxon>Aneurinibacillus group</taxon>
        <taxon>Ammoniphilus</taxon>
    </lineage>
</organism>
<dbReference type="EMBL" id="JAGGKT010000001">
    <property type="protein sequence ID" value="MBP1930480.1"/>
    <property type="molecule type" value="Genomic_DNA"/>
</dbReference>
<dbReference type="InterPro" id="IPR027417">
    <property type="entry name" value="P-loop_NTPase"/>
</dbReference>
<dbReference type="Pfam" id="PF01926">
    <property type="entry name" value="MMR_HSR1"/>
    <property type="match status" value="1"/>
</dbReference>
<dbReference type="Pfam" id="PF21516">
    <property type="entry name" value="YqeH-like_C"/>
    <property type="match status" value="1"/>
</dbReference>
<dbReference type="InterPro" id="IPR050896">
    <property type="entry name" value="Mito_lipid_metab_GTPase"/>
</dbReference>
<evidence type="ECO:0000313" key="2">
    <source>
        <dbReference type="EMBL" id="MBP1930480.1"/>
    </source>
</evidence>
<dbReference type="NCBIfam" id="TIGR03597">
    <property type="entry name" value="GTPase_YqeH"/>
    <property type="match status" value="1"/>
</dbReference>